<gene>
    <name evidence="1" type="ORF">CUS_7053</name>
</gene>
<dbReference type="EMBL" id="ADKM02000134">
    <property type="protein sequence ID" value="EGC01240.1"/>
    <property type="molecule type" value="Genomic_DNA"/>
</dbReference>
<name>E9SHV0_RUMAL</name>
<dbReference type="STRING" id="246199.CUS_7053"/>
<keyword evidence="2" id="KW-1185">Reference proteome</keyword>
<sequence>MLMHFDLSVSVIPMKLSGILQKKNLLNLKVRYAFITSGHYSF</sequence>
<reference evidence="1 2" key="1">
    <citation type="submission" date="2011-02" db="EMBL/GenBank/DDBJ databases">
        <authorList>
            <person name="Nelson K.E."/>
            <person name="Sutton G."/>
            <person name="Torralba M."/>
            <person name="Durkin S."/>
            <person name="Harkins D."/>
            <person name="Montgomery R."/>
            <person name="Ziemer C."/>
            <person name="Klaassens E."/>
            <person name="Ocuiv P."/>
            <person name="Morrison M."/>
        </authorList>
    </citation>
    <scope>NUCLEOTIDE SEQUENCE [LARGE SCALE GENOMIC DNA]</scope>
    <source>
        <strain evidence="1 2">8</strain>
    </source>
</reference>
<comment type="caution">
    <text evidence="1">The sequence shown here is derived from an EMBL/GenBank/DDBJ whole genome shotgun (WGS) entry which is preliminary data.</text>
</comment>
<dbReference type="AlphaFoldDB" id="E9SHV0"/>
<evidence type="ECO:0000313" key="2">
    <source>
        <dbReference type="Proteomes" id="UP000004259"/>
    </source>
</evidence>
<organism evidence="1 2">
    <name type="scientific">Ruminococcus albus 8</name>
    <dbReference type="NCBI Taxonomy" id="246199"/>
    <lineage>
        <taxon>Bacteria</taxon>
        <taxon>Bacillati</taxon>
        <taxon>Bacillota</taxon>
        <taxon>Clostridia</taxon>
        <taxon>Eubacteriales</taxon>
        <taxon>Oscillospiraceae</taxon>
        <taxon>Ruminococcus</taxon>
    </lineage>
</organism>
<protein>
    <submittedName>
        <fullName evidence="1">Uncharacterized protein</fullName>
    </submittedName>
</protein>
<accession>E9SHV0</accession>
<evidence type="ECO:0000313" key="1">
    <source>
        <dbReference type="EMBL" id="EGC01240.1"/>
    </source>
</evidence>
<proteinExistence type="predicted"/>
<dbReference type="Proteomes" id="UP000004259">
    <property type="component" value="Unassembled WGS sequence"/>
</dbReference>